<accession>A0AAW2IPT0</accession>
<feature type="region of interest" description="Disordered" evidence="1">
    <location>
        <begin position="59"/>
        <end position="117"/>
    </location>
</feature>
<sequence length="286" mass="32441">MFCDGVGIKKGRRYYVIVNKGFKLLIDNKDFKTQFIGNLKERELNNYVEIDVQMTEIAEVNEGGEVGEENVESELRENNRDSSESSDEEEDDVVDNEGDLDEAKDSVNGEGDGPSYPGFGVDIINELRVNVSKDQASRDKRASLKALEGSPEFQYNRLWDYADEIRKTTPGSTIIVGTEQTDGDERFSRFYVCFDAMKDGFKAGCRLIIRVDGCQLKGAHGGILLTAVRVDPNNNLFPISYAVVNRECRETWKWFLVVLKHDLNIVRQDQFTFISDKQKGLMQAFD</sequence>
<dbReference type="Pfam" id="PF10551">
    <property type="entry name" value="MULE"/>
    <property type="match status" value="1"/>
</dbReference>
<evidence type="ECO:0000313" key="3">
    <source>
        <dbReference type="EMBL" id="KAL0284352.1"/>
    </source>
</evidence>
<feature type="compositionally biased region" description="Basic and acidic residues" evidence="1">
    <location>
        <begin position="73"/>
        <end position="83"/>
    </location>
</feature>
<protein>
    <recommendedName>
        <fullName evidence="2">MULE transposase domain-containing protein</fullName>
    </recommendedName>
</protein>
<feature type="compositionally biased region" description="Acidic residues" evidence="1">
    <location>
        <begin position="84"/>
        <end position="100"/>
    </location>
</feature>
<dbReference type="AlphaFoldDB" id="A0AAW2IPT0"/>
<proteinExistence type="predicted"/>
<name>A0AAW2IPT0_9LAMI</name>
<dbReference type="PANTHER" id="PTHR31973">
    <property type="entry name" value="POLYPROTEIN, PUTATIVE-RELATED"/>
    <property type="match status" value="1"/>
</dbReference>
<reference evidence="3" key="2">
    <citation type="journal article" date="2024" name="Plant">
        <title>Genomic evolution and insights into agronomic trait innovations of Sesamum species.</title>
        <authorList>
            <person name="Miao H."/>
            <person name="Wang L."/>
            <person name="Qu L."/>
            <person name="Liu H."/>
            <person name="Sun Y."/>
            <person name="Le M."/>
            <person name="Wang Q."/>
            <person name="Wei S."/>
            <person name="Zheng Y."/>
            <person name="Lin W."/>
            <person name="Duan Y."/>
            <person name="Cao H."/>
            <person name="Xiong S."/>
            <person name="Wang X."/>
            <person name="Wei L."/>
            <person name="Li C."/>
            <person name="Ma Q."/>
            <person name="Ju M."/>
            <person name="Zhao R."/>
            <person name="Li G."/>
            <person name="Mu C."/>
            <person name="Tian Q."/>
            <person name="Mei H."/>
            <person name="Zhang T."/>
            <person name="Gao T."/>
            <person name="Zhang H."/>
        </authorList>
    </citation>
    <scope>NUCLEOTIDE SEQUENCE</scope>
    <source>
        <strain evidence="3">G01</strain>
    </source>
</reference>
<organism evidence="3">
    <name type="scientific">Sesamum angustifolium</name>
    <dbReference type="NCBI Taxonomy" id="2727405"/>
    <lineage>
        <taxon>Eukaryota</taxon>
        <taxon>Viridiplantae</taxon>
        <taxon>Streptophyta</taxon>
        <taxon>Embryophyta</taxon>
        <taxon>Tracheophyta</taxon>
        <taxon>Spermatophyta</taxon>
        <taxon>Magnoliopsida</taxon>
        <taxon>eudicotyledons</taxon>
        <taxon>Gunneridae</taxon>
        <taxon>Pentapetalae</taxon>
        <taxon>asterids</taxon>
        <taxon>lamiids</taxon>
        <taxon>Lamiales</taxon>
        <taxon>Pedaliaceae</taxon>
        <taxon>Sesamum</taxon>
    </lineage>
</organism>
<dbReference type="PANTHER" id="PTHR31973:SF191">
    <property type="entry name" value="OS05G0489400 PROTEIN"/>
    <property type="match status" value="1"/>
</dbReference>
<evidence type="ECO:0000259" key="2">
    <source>
        <dbReference type="Pfam" id="PF10551"/>
    </source>
</evidence>
<reference evidence="3" key="1">
    <citation type="submission" date="2020-06" db="EMBL/GenBank/DDBJ databases">
        <authorList>
            <person name="Li T."/>
            <person name="Hu X."/>
            <person name="Zhang T."/>
            <person name="Song X."/>
            <person name="Zhang H."/>
            <person name="Dai N."/>
            <person name="Sheng W."/>
            <person name="Hou X."/>
            <person name="Wei L."/>
        </authorList>
    </citation>
    <scope>NUCLEOTIDE SEQUENCE</scope>
    <source>
        <strain evidence="3">G01</strain>
        <tissue evidence="3">Leaf</tissue>
    </source>
</reference>
<evidence type="ECO:0000256" key="1">
    <source>
        <dbReference type="SAM" id="MobiDB-lite"/>
    </source>
</evidence>
<comment type="caution">
    <text evidence="3">The sequence shown here is derived from an EMBL/GenBank/DDBJ whole genome shotgun (WGS) entry which is preliminary data.</text>
</comment>
<gene>
    <name evidence="3" type="ORF">Sangu_2830000</name>
</gene>
<dbReference type="InterPro" id="IPR018289">
    <property type="entry name" value="MULE_transposase_dom"/>
</dbReference>
<feature type="domain" description="MULE transposase" evidence="2">
    <location>
        <begin position="209"/>
        <end position="284"/>
    </location>
</feature>
<dbReference type="EMBL" id="JACGWK010001658">
    <property type="protein sequence ID" value="KAL0284352.1"/>
    <property type="molecule type" value="Genomic_DNA"/>
</dbReference>